<proteinExistence type="predicted"/>
<evidence type="ECO:0000259" key="3">
    <source>
        <dbReference type="Pfam" id="PF25598"/>
    </source>
</evidence>
<reference evidence="4 5" key="1">
    <citation type="submission" date="2019-03" db="EMBL/GenBank/DDBJ databases">
        <title>Single cell metagenomics reveals metabolic interactions within the superorganism composed of flagellate Streblomastix strix and complex community of Bacteroidetes bacteria on its surface.</title>
        <authorList>
            <person name="Treitli S.C."/>
            <person name="Kolisko M."/>
            <person name="Husnik F."/>
            <person name="Keeling P."/>
            <person name="Hampl V."/>
        </authorList>
    </citation>
    <scope>NUCLEOTIDE SEQUENCE [LARGE SCALE GENOMIC DNA]</scope>
    <source>
        <strain evidence="4">ST1C</strain>
    </source>
</reference>
<evidence type="ECO:0000256" key="1">
    <source>
        <dbReference type="PROSITE-ProRule" id="PRU00259"/>
    </source>
</evidence>
<feature type="domain" description="U-box" evidence="3">
    <location>
        <begin position="61"/>
        <end position="270"/>
    </location>
</feature>
<dbReference type="Proteomes" id="UP000324800">
    <property type="component" value="Unassembled WGS sequence"/>
</dbReference>
<dbReference type="EMBL" id="SNRW01014782">
    <property type="protein sequence ID" value="KAA6371100.1"/>
    <property type="molecule type" value="Genomic_DNA"/>
</dbReference>
<gene>
    <name evidence="4" type="ORF">EZS28_033373</name>
</gene>
<dbReference type="OrthoDB" id="409644at2759"/>
<feature type="compositionally biased region" description="Low complexity" evidence="2">
    <location>
        <begin position="277"/>
        <end position="287"/>
    </location>
</feature>
<protein>
    <recommendedName>
        <fullName evidence="3">U-box domain-containing protein</fullName>
    </recommendedName>
</protein>
<dbReference type="SUPFAM" id="SSF48371">
    <property type="entry name" value="ARM repeat"/>
    <property type="match status" value="1"/>
</dbReference>
<dbReference type="Pfam" id="PF25598">
    <property type="entry name" value="ARM_PUB"/>
    <property type="match status" value="1"/>
</dbReference>
<feature type="region of interest" description="Disordered" evidence="2">
    <location>
        <begin position="277"/>
        <end position="299"/>
    </location>
</feature>
<dbReference type="PANTHER" id="PTHR15599">
    <property type="entry name" value="RTDR1"/>
    <property type="match status" value="1"/>
</dbReference>
<feature type="repeat" description="ARM" evidence="1">
    <location>
        <begin position="200"/>
        <end position="242"/>
    </location>
</feature>
<dbReference type="PROSITE" id="PS50176">
    <property type="entry name" value="ARM_REPEAT"/>
    <property type="match status" value="2"/>
</dbReference>
<name>A0A5J4UM28_9EUKA</name>
<dbReference type="PANTHER" id="PTHR15599:SF3">
    <property type="entry name" value="ARMADILLO REPEAT-CONTAINING DOMAIN-CONTAINING PROTEIN"/>
    <property type="match status" value="1"/>
</dbReference>
<dbReference type="AlphaFoldDB" id="A0A5J4UM28"/>
<dbReference type="InterPro" id="IPR000225">
    <property type="entry name" value="Armadillo"/>
</dbReference>
<dbReference type="InterPro" id="IPR011989">
    <property type="entry name" value="ARM-like"/>
</dbReference>
<dbReference type="SMART" id="SM00185">
    <property type="entry name" value="ARM"/>
    <property type="match status" value="5"/>
</dbReference>
<comment type="caution">
    <text evidence="4">The sequence shown here is derived from an EMBL/GenBank/DDBJ whole genome shotgun (WGS) entry which is preliminary data.</text>
</comment>
<accession>A0A5J4UM28</accession>
<dbReference type="Gene3D" id="1.25.10.10">
    <property type="entry name" value="Leucine-rich Repeat Variant"/>
    <property type="match status" value="1"/>
</dbReference>
<dbReference type="InterPro" id="IPR042856">
    <property type="entry name" value="RSP14"/>
</dbReference>
<sequence>MELWQGHTKPQNLRQSIKGINLDKLPIQRDTELLNLAKNDREREKFLNNINKILSQTPDCLDEESTNNRMHVGKQGMNSIVQFLNPGSDSTKLTSIVAGILLNLCFEDINVQHFLELNCTENLVLCLLIDDIQLQTNAAGAIQSICYHQRGKIAIRDAGGIEALSHLLSSKDSRLVTRVVGSLHNISSEISTAPIILSCGSVPHLVHLLDSHQPAIVHAAAGTIQNITCYPQARVEVESQGAIVPLLKLLVGFDPQITSCAIGAMLNLWRERFPDPNSVSSPDSNVDQTDDQGSNAKNKIKLVHPGMKKLLELAVTLGSAYNLFFPNETPQINFPLQPSMNLQTNAKEASVIQ</sequence>
<evidence type="ECO:0000313" key="4">
    <source>
        <dbReference type="EMBL" id="KAA6371100.1"/>
    </source>
</evidence>
<dbReference type="InterPro" id="IPR016024">
    <property type="entry name" value="ARM-type_fold"/>
</dbReference>
<dbReference type="InterPro" id="IPR058678">
    <property type="entry name" value="ARM_PUB"/>
</dbReference>
<feature type="repeat" description="ARM" evidence="1">
    <location>
        <begin position="159"/>
        <end position="201"/>
    </location>
</feature>
<organism evidence="4 5">
    <name type="scientific">Streblomastix strix</name>
    <dbReference type="NCBI Taxonomy" id="222440"/>
    <lineage>
        <taxon>Eukaryota</taxon>
        <taxon>Metamonada</taxon>
        <taxon>Preaxostyla</taxon>
        <taxon>Oxymonadida</taxon>
        <taxon>Streblomastigidae</taxon>
        <taxon>Streblomastix</taxon>
    </lineage>
</organism>
<evidence type="ECO:0000256" key="2">
    <source>
        <dbReference type="SAM" id="MobiDB-lite"/>
    </source>
</evidence>
<evidence type="ECO:0000313" key="5">
    <source>
        <dbReference type="Proteomes" id="UP000324800"/>
    </source>
</evidence>